<dbReference type="PROSITE" id="PS51755">
    <property type="entry name" value="OMPR_PHOB"/>
    <property type="match status" value="1"/>
</dbReference>
<sequence length="405" mass="44465">MIFSFSDCTLDTERVTLTRQGAAVPVEPKVFDLIELLVRNAGRVVPTEELVAEIWGGRAVSDGAITARVSAARKALGDTGAAQRIIRTVSRRGLELVGPVKQIRSVERCADRASADLVETDLKIRFTASRDGSSIAYAVSGDGRPLVLVRPPMMTDLEQLSREPFNRALMERLGRTHQILTFDQLGCGQSDRTAAHFDFADHVDELKQVMDAAQMENAAVVALSGGVHAALRLAAQFPERVSKLVLVGGYVTGRALRRNAPDPLRGLMEEASDQQSPTLTEAFMLAYWPEGPLETLREKARIVRSATSPGNALRMRDMINQVSNADMLQNVRCPTLVIHGRNDSLHPISEARALAAGIPNSEMMVLETANHWPLPGNSVWLQFLYGMEEFLARRIGPDRKQRGLP</sequence>
<dbReference type="GO" id="GO:0016020">
    <property type="term" value="C:membrane"/>
    <property type="evidence" value="ECO:0007669"/>
    <property type="project" value="TreeGrafter"/>
</dbReference>
<proteinExistence type="predicted"/>
<dbReference type="Pfam" id="PF00561">
    <property type="entry name" value="Abhydrolase_1"/>
    <property type="match status" value="1"/>
</dbReference>
<dbReference type="InterPro" id="IPR036388">
    <property type="entry name" value="WH-like_DNA-bd_sf"/>
</dbReference>
<evidence type="ECO:0000313" key="4">
    <source>
        <dbReference type="EMBL" id="PWJ10509.1"/>
    </source>
</evidence>
<dbReference type="RefSeq" id="WP_109566479.1">
    <property type="nucleotide sequence ID" value="NZ_QGDJ01000023.1"/>
</dbReference>
<gene>
    <name evidence="4" type="ORF">BCF38_12319</name>
    <name evidence="5" type="ORF">SAMN05421539_12319</name>
</gene>
<dbReference type="InterPro" id="IPR029058">
    <property type="entry name" value="AB_hydrolase_fold"/>
</dbReference>
<dbReference type="SUPFAM" id="SSF46894">
    <property type="entry name" value="C-terminal effector domain of the bipartite response regulators"/>
    <property type="match status" value="1"/>
</dbReference>
<evidence type="ECO:0000259" key="3">
    <source>
        <dbReference type="PROSITE" id="PS51755"/>
    </source>
</evidence>
<dbReference type="InterPro" id="IPR000073">
    <property type="entry name" value="AB_hydrolase_1"/>
</dbReference>
<dbReference type="PANTHER" id="PTHR43798:SF33">
    <property type="entry name" value="HYDROLASE, PUTATIVE (AFU_ORTHOLOGUE AFUA_2G14860)-RELATED"/>
    <property type="match status" value="1"/>
</dbReference>
<evidence type="ECO:0000256" key="1">
    <source>
        <dbReference type="ARBA" id="ARBA00023125"/>
    </source>
</evidence>
<organism evidence="5 7">
    <name type="scientific">Jannaschia seohaensis</name>
    <dbReference type="NCBI Taxonomy" id="475081"/>
    <lineage>
        <taxon>Bacteria</taxon>
        <taxon>Pseudomonadati</taxon>
        <taxon>Pseudomonadota</taxon>
        <taxon>Alphaproteobacteria</taxon>
        <taxon>Rhodobacterales</taxon>
        <taxon>Roseobacteraceae</taxon>
        <taxon>Jannaschia</taxon>
    </lineage>
</organism>
<keyword evidence="6" id="KW-1185">Reference proteome</keyword>
<dbReference type="SUPFAM" id="SSF53474">
    <property type="entry name" value="alpha/beta-Hydrolases"/>
    <property type="match status" value="1"/>
</dbReference>
<dbReference type="Pfam" id="PF00486">
    <property type="entry name" value="Trans_reg_C"/>
    <property type="match status" value="1"/>
</dbReference>
<evidence type="ECO:0000256" key="2">
    <source>
        <dbReference type="PROSITE-ProRule" id="PRU01091"/>
    </source>
</evidence>
<dbReference type="InterPro" id="IPR001867">
    <property type="entry name" value="OmpR/PhoB-type_DNA-bd"/>
</dbReference>
<dbReference type="AlphaFoldDB" id="A0A2Y9BBK2"/>
<reference evidence="4 6" key="2">
    <citation type="submission" date="2018-03" db="EMBL/GenBank/DDBJ databases">
        <title>Genomic Encyclopedia of Archaeal and Bacterial Type Strains, Phase II (KMG-II): from individual species to whole genera.</title>
        <authorList>
            <person name="Goeker M."/>
        </authorList>
    </citation>
    <scope>NUCLEOTIDE SEQUENCE [LARGE SCALE GENOMIC DNA]</scope>
    <source>
        <strain evidence="4 6">DSM 25227</strain>
    </source>
</reference>
<dbReference type="SMART" id="SM00862">
    <property type="entry name" value="Trans_reg_C"/>
    <property type="match status" value="1"/>
</dbReference>
<dbReference type="InterPro" id="IPR050266">
    <property type="entry name" value="AB_hydrolase_sf"/>
</dbReference>
<name>A0A2Y9BBK2_9RHOB</name>
<dbReference type="GO" id="GO:0000160">
    <property type="term" value="P:phosphorelay signal transduction system"/>
    <property type="evidence" value="ECO:0007669"/>
    <property type="project" value="InterPro"/>
</dbReference>
<dbReference type="EMBL" id="UETC01000023">
    <property type="protein sequence ID" value="SSA51659.1"/>
    <property type="molecule type" value="Genomic_DNA"/>
</dbReference>
<dbReference type="Gene3D" id="3.40.50.1820">
    <property type="entry name" value="alpha/beta hydrolase"/>
    <property type="match status" value="1"/>
</dbReference>
<keyword evidence="1 2" id="KW-0238">DNA-binding</keyword>
<reference evidence="5 7" key="1">
    <citation type="submission" date="2016-10" db="EMBL/GenBank/DDBJ databases">
        <authorList>
            <person name="Cai Z."/>
        </authorList>
    </citation>
    <scope>NUCLEOTIDE SEQUENCE [LARGE SCALE GENOMIC DNA]</scope>
    <source>
        <strain evidence="5 7">DSM 25227</strain>
    </source>
</reference>
<dbReference type="GO" id="GO:0003677">
    <property type="term" value="F:DNA binding"/>
    <property type="evidence" value="ECO:0007669"/>
    <property type="project" value="UniProtKB-UniRule"/>
</dbReference>
<dbReference type="PANTHER" id="PTHR43798">
    <property type="entry name" value="MONOACYLGLYCEROL LIPASE"/>
    <property type="match status" value="1"/>
</dbReference>
<dbReference type="CDD" id="cd00383">
    <property type="entry name" value="trans_reg_C"/>
    <property type="match status" value="1"/>
</dbReference>
<dbReference type="PRINTS" id="PR00111">
    <property type="entry name" value="ABHYDROLASE"/>
</dbReference>
<evidence type="ECO:0000313" key="7">
    <source>
        <dbReference type="Proteomes" id="UP000251571"/>
    </source>
</evidence>
<dbReference type="Proteomes" id="UP000251571">
    <property type="component" value="Unassembled WGS sequence"/>
</dbReference>
<dbReference type="OrthoDB" id="9793083at2"/>
<dbReference type="GO" id="GO:0006355">
    <property type="term" value="P:regulation of DNA-templated transcription"/>
    <property type="evidence" value="ECO:0007669"/>
    <property type="project" value="InterPro"/>
</dbReference>
<feature type="DNA-binding region" description="OmpR/PhoB-type" evidence="2">
    <location>
        <begin position="1"/>
        <end position="98"/>
    </location>
</feature>
<dbReference type="Gene3D" id="1.10.10.10">
    <property type="entry name" value="Winged helix-like DNA-binding domain superfamily/Winged helix DNA-binding domain"/>
    <property type="match status" value="1"/>
</dbReference>
<protein>
    <submittedName>
        <fullName evidence="5">DNA-binding winged helix-turn-helix (WHTH) domain-containing protein</fullName>
    </submittedName>
    <submittedName>
        <fullName evidence="4">DNA-binding winged helix-turn-helix (WHTH) protein</fullName>
    </submittedName>
</protein>
<dbReference type="EMBL" id="QGDJ01000023">
    <property type="protein sequence ID" value="PWJ10509.1"/>
    <property type="molecule type" value="Genomic_DNA"/>
</dbReference>
<evidence type="ECO:0000313" key="5">
    <source>
        <dbReference type="EMBL" id="SSA51659.1"/>
    </source>
</evidence>
<evidence type="ECO:0000313" key="6">
    <source>
        <dbReference type="Proteomes" id="UP000245839"/>
    </source>
</evidence>
<feature type="domain" description="OmpR/PhoB-type" evidence="3">
    <location>
        <begin position="1"/>
        <end position="98"/>
    </location>
</feature>
<dbReference type="InterPro" id="IPR016032">
    <property type="entry name" value="Sig_transdc_resp-reg_C-effctor"/>
</dbReference>
<dbReference type="Proteomes" id="UP000245839">
    <property type="component" value="Unassembled WGS sequence"/>
</dbReference>
<accession>A0A2Y9BBK2</accession>